<protein>
    <submittedName>
        <fullName evidence="1">Uncharacterized protein</fullName>
    </submittedName>
</protein>
<accession>A0A7Y9FN87</accession>
<reference evidence="1 2" key="1">
    <citation type="submission" date="2020-08" db="EMBL/GenBank/DDBJ databases">
        <title>The Agave Microbiome: Exploring the role of microbial communities in plant adaptations to desert environments.</title>
        <authorList>
            <person name="Partida-Martinez L.P."/>
        </authorList>
    </citation>
    <scope>NUCLEOTIDE SEQUENCE [LARGE SCALE GENOMIC DNA]</scope>
    <source>
        <strain evidence="1 2">AS2.3</strain>
    </source>
</reference>
<evidence type="ECO:0000313" key="2">
    <source>
        <dbReference type="Proteomes" id="UP000517753"/>
    </source>
</evidence>
<dbReference type="EMBL" id="JACCBY010000002">
    <property type="protein sequence ID" value="NYD90132.1"/>
    <property type="molecule type" value="Genomic_DNA"/>
</dbReference>
<organism evidence="1 2">
    <name type="scientific">Sphingomonas melonis</name>
    <dbReference type="NCBI Taxonomy" id="152682"/>
    <lineage>
        <taxon>Bacteria</taxon>
        <taxon>Pseudomonadati</taxon>
        <taxon>Pseudomonadota</taxon>
        <taxon>Alphaproteobacteria</taxon>
        <taxon>Sphingomonadales</taxon>
        <taxon>Sphingomonadaceae</taxon>
        <taxon>Sphingomonas</taxon>
    </lineage>
</organism>
<comment type="caution">
    <text evidence="1">The sequence shown here is derived from an EMBL/GenBank/DDBJ whole genome shotgun (WGS) entry which is preliminary data.</text>
</comment>
<gene>
    <name evidence="1" type="ORF">HD841_001912</name>
</gene>
<sequence>MGRLRMYWEHLSASDALILAVIAALLVALCWAFRHDRRAQHRRASEWHEAYYKRGGLVRTLMSRWHRGPARLTDQRDDR</sequence>
<dbReference type="Proteomes" id="UP000517753">
    <property type="component" value="Unassembled WGS sequence"/>
</dbReference>
<name>A0A7Y9FN87_9SPHN</name>
<keyword evidence="2" id="KW-1185">Reference proteome</keyword>
<evidence type="ECO:0000313" key="1">
    <source>
        <dbReference type="EMBL" id="NYD90132.1"/>
    </source>
</evidence>
<dbReference type="RefSeq" id="WP_179508590.1">
    <property type="nucleotide sequence ID" value="NZ_JACCBY010000002.1"/>
</dbReference>
<proteinExistence type="predicted"/>
<dbReference type="AlphaFoldDB" id="A0A7Y9FN87"/>